<dbReference type="InterPro" id="IPR031316">
    <property type="entry name" value="FlgM_C"/>
</dbReference>
<feature type="domain" description="Anti-sigma-28 factor FlgM C-terminal" evidence="7">
    <location>
        <begin position="31"/>
        <end position="80"/>
    </location>
</feature>
<keyword evidence="8" id="KW-0966">Cell projection</keyword>
<keyword evidence="3" id="KW-0678">Repressor</keyword>
<dbReference type="Proteomes" id="UP001139011">
    <property type="component" value="Unassembled WGS sequence"/>
</dbReference>
<dbReference type="InterPro" id="IPR007412">
    <property type="entry name" value="FlgM"/>
</dbReference>
<dbReference type="EMBL" id="JAIWJX010000002">
    <property type="protein sequence ID" value="MCK6256568.1"/>
    <property type="molecule type" value="Genomic_DNA"/>
</dbReference>
<evidence type="ECO:0000313" key="9">
    <source>
        <dbReference type="Proteomes" id="UP001139011"/>
    </source>
</evidence>
<dbReference type="RefSeq" id="WP_248252218.1">
    <property type="nucleotide sequence ID" value="NZ_JAIWJX010000002.1"/>
</dbReference>
<name>A0A9X1XBV5_9BACL</name>
<keyword evidence="8" id="KW-0969">Cilium</keyword>
<dbReference type="SUPFAM" id="SSF101498">
    <property type="entry name" value="Anti-sigma factor FlgM"/>
    <property type="match status" value="1"/>
</dbReference>
<dbReference type="InterPro" id="IPR035890">
    <property type="entry name" value="Anti-sigma-28_factor_FlgM_sf"/>
</dbReference>
<dbReference type="GO" id="GO:0044781">
    <property type="term" value="P:bacterial-type flagellum organization"/>
    <property type="evidence" value="ECO:0007669"/>
    <property type="project" value="UniProtKB-KW"/>
</dbReference>
<gene>
    <name evidence="8" type="primary">flgM</name>
    <name evidence="8" type="ORF">LCY76_08175</name>
</gene>
<evidence type="ECO:0000313" key="8">
    <source>
        <dbReference type="EMBL" id="MCK6256568.1"/>
    </source>
</evidence>
<evidence type="ECO:0000256" key="5">
    <source>
        <dbReference type="ARBA" id="ARBA00023015"/>
    </source>
</evidence>
<comment type="similarity">
    <text evidence="1">Belongs to the FlgM family.</text>
</comment>
<evidence type="ECO:0000256" key="1">
    <source>
        <dbReference type="ARBA" id="ARBA00005322"/>
    </source>
</evidence>
<proteinExistence type="inferred from homology"/>
<keyword evidence="4" id="KW-1005">Bacterial flagellum biogenesis</keyword>
<keyword evidence="6" id="KW-0804">Transcription</keyword>
<accession>A0A9X1XBV5</accession>
<evidence type="ECO:0000256" key="6">
    <source>
        <dbReference type="ARBA" id="ARBA00023163"/>
    </source>
</evidence>
<evidence type="ECO:0000259" key="7">
    <source>
        <dbReference type="Pfam" id="PF04316"/>
    </source>
</evidence>
<dbReference type="NCBIfam" id="TIGR03824">
    <property type="entry name" value="FlgM_jcvi"/>
    <property type="match status" value="1"/>
</dbReference>
<keyword evidence="8" id="KW-0282">Flagellum</keyword>
<reference evidence="8" key="1">
    <citation type="submission" date="2021-09" db="EMBL/GenBank/DDBJ databases">
        <title>Genome analysis of Fictibacillus sp. KIGAM418 isolated from marine sediment.</title>
        <authorList>
            <person name="Seo M.-J."/>
            <person name="Cho E.-S."/>
            <person name="Hwang C.Y."/>
        </authorList>
    </citation>
    <scope>NUCLEOTIDE SEQUENCE</scope>
    <source>
        <strain evidence="8">KIGAM418</strain>
    </source>
</reference>
<sequence length="85" mass="10106">MEINRVQRVEKLYNTAPVNKQQQEEKKELRDKVEISKEAQELYLADKFTDERSAKIEELKQKIQAGEYKIDPDKIARKIASHYQL</sequence>
<evidence type="ECO:0000256" key="3">
    <source>
        <dbReference type="ARBA" id="ARBA00022491"/>
    </source>
</evidence>
<organism evidence="8 9">
    <name type="scientific">Fictibacillus marinisediminis</name>
    <dbReference type="NCBI Taxonomy" id="2878389"/>
    <lineage>
        <taxon>Bacteria</taxon>
        <taxon>Bacillati</taxon>
        <taxon>Bacillota</taxon>
        <taxon>Bacilli</taxon>
        <taxon>Bacillales</taxon>
        <taxon>Fictibacillaceae</taxon>
        <taxon>Fictibacillus</taxon>
    </lineage>
</organism>
<evidence type="ECO:0000256" key="4">
    <source>
        <dbReference type="ARBA" id="ARBA00022795"/>
    </source>
</evidence>
<protein>
    <recommendedName>
        <fullName evidence="2">Negative regulator of flagellin synthesis</fullName>
    </recommendedName>
</protein>
<dbReference type="Pfam" id="PF04316">
    <property type="entry name" value="FlgM"/>
    <property type="match status" value="1"/>
</dbReference>
<keyword evidence="9" id="KW-1185">Reference proteome</keyword>
<evidence type="ECO:0000256" key="2">
    <source>
        <dbReference type="ARBA" id="ARBA00017823"/>
    </source>
</evidence>
<dbReference type="Gene3D" id="6.10.140.30">
    <property type="entry name" value="Anti-sigma-28 factor FlgM"/>
    <property type="match status" value="1"/>
</dbReference>
<dbReference type="GO" id="GO:0045892">
    <property type="term" value="P:negative regulation of DNA-templated transcription"/>
    <property type="evidence" value="ECO:0007669"/>
    <property type="project" value="InterPro"/>
</dbReference>
<dbReference type="AlphaFoldDB" id="A0A9X1XBV5"/>
<keyword evidence="5" id="KW-0805">Transcription regulation</keyword>
<comment type="caution">
    <text evidence="8">The sequence shown here is derived from an EMBL/GenBank/DDBJ whole genome shotgun (WGS) entry which is preliminary data.</text>
</comment>